<evidence type="ECO:0000313" key="1">
    <source>
        <dbReference type="EMBL" id="SER60360.1"/>
    </source>
</evidence>
<dbReference type="AlphaFoldDB" id="A0A1H9QIU5"/>
<dbReference type="STRING" id="64702.SAMN05443377_103140"/>
<dbReference type="RefSeq" id="WP_218139195.1">
    <property type="nucleotide sequence ID" value="NZ_FOGZ01000003.1"/>
</dbReference>
<proteinExistence type="predicted"/>
<dbReference type="EMBL" id="FOGZ01000003">
    <property type="protein sequence ID" value="SER60360.1"/>
    <property type="molecule type" value="Genomic_DNA"/>
</dbReference>
<dbReference type="Proteomes" id="UP000198815">
    <property type="component" value="Unassembled WGS sequence"/>
</dbReference>
<reference evidence="1 2" key="1">
    <citation type="submission" date="2016-10" db="EMBL/GenBank/DDBJ databases">
        <authorList>
            <person name="de Groot N.N."/>
        </authorList>
    </citation>
    <scope>NUCLEOTIDE SEQUENCE [LARGE SCALE GENOMIC DNA]</scope>
    <source>
        <strain evidence="1 2">DSM 16859</strain>
    </source>
</reference>
<organism evidence="1 2">
    <name type="scientific">Propionibacterium cyclohexanicum</name>
    <dbReference type="NCBI Taxonomy" id="64702"/>
    <lineage>
        <taxon>Bacteria</taxon>
        <taxon>Bacillati</taxon>
        <taxon>Actinomycetota</taxon>
        <taxon>Actinomycetes</taxon>
        <taxon>Propionibacteriales</taxon>
        <taxon>Propionibacteriaceae</taxon>
        <taxon>Propionibacterium</taxon>
    </lineage>
</organism>
<sequence length="87" mass="9904">MPVSTREWFAQTIDNVERIQPEEVRVYSLTADQLDEVKARTRAWASGIRASARSESTRAELHERIEGEVGRRRAERGTGDDPYCGII</sequence>
<accession>A0A1H9QIU5</accession>
<protein>
    <submittedName>
        <fullName evidence="1">Uncharacterized protein</fullName>
    </submittedName>
</protein>
<gene>
    <name evidence="1" type="ORF">SAMN05443377_103140</name>
</gene>
<evidence type="ECO:0000313" key="2">
    <source>
        <dbReference type="Proteomes" id="UP000198815"/>
    </source>
</evidence>
<name>A0A1H9QIU5_9ACTN</name>
<keyword evidence="2" id="KW-1185">Reference proteome</keyword>